<evidence type="ECO:0000313" key="3">
    <source>
        <dbReference type="Proteomes" id="UP000187158"/>
    </source>
</evidence>
<dbReference type="Proteomes" id="UP000187158">
    <property type="component" value="Unassembled WGS sequence"/>
</dbReference>
<feature type="region of interest" description="Disordered" evidence="1">
    <location>
        <begin position="2347"/>
        <end position="2366"/>
    </location>
</feature>
<dbReference type="RefSeq" id="WP_076218047.1">
    <property type="nucleotide sequence ID" value="NZ_MPVP01000014.1"/>
</dbReference>
<proteinExistence type="predicted"/>
<keyword evidence="3" id="KW-1185">Reference proteome</keyword>
<evidence type="ECO:0008006" key="4">
    <source>
        <dbReference type="Google" id="ProtNLM"/>
    </source>
</evidence>
<evidence type="ECO:0000256" key="1">
    <source>
        <dbReference type="SAM" id="MobiDB-lite"/>
    </source>
</evidence>
<name>A0ABX3GV78_9BACL</name>
<evidence type="ECO:0000313" key="2">
    <source>
        <dbReference type="EMBL" id="OMD38197.1"/>
    </source>
</evidence>
<reference evidence="2 3" key="1">
    <citation type="submission" date="2016-11" db="EMBL/GenBank/DDBJ databases">
        <title>Paenibacillus species isolates.</title>
        <authorList>
            <person name="Beno S.M."/>
        </authorList>
    </citation>
    <scope>NUCLEOTIDE SEQUENCE [LARGE SCALE GENOMIC DNA]</scope>
    <source>
        <strain evidence="2 3">FSL H7-0433</strain>
    </source>
</reference>
<dbReference type="EMBL" id="MPVP01000014">
    <property type="protein sequence ID" value="OMD38197.1"/>
    <property type="molecule type" value="Genomic_DNA"/>
</dbReference>
<accession>A0ABX3GV78</accession>
<gene>
    <name evidence="2" type="ORF">BSO21_04465</name>
</gene>
<comment type="caution">
    <text evidence="2">The sequence shown here is derived from an EMBL/GenBank/DDBJ whole genome shotgun (WGS) entry which is preliminary data.</text>
</comment>
<organism evidence="2 3">
    <name type="scientific">Paenibacillus odorifer</name>
    <dbReference type="NCBI Taxonomy" id="189426"/>
    <lineage>
        <taxon>Bacteria</taxon>
        <taxon>Bacillati</taxon>
        <taxon>Bacillota</taxon>
        <taxon>Bacilli</taxon>
        <taxon>Bacillales</taxon>
        <taxon>Paenibacillaceae</taxon>
        <taxon>Paenibacillus</taxon>
    </lineage>
</organism>
<protein>
    <recommendedName>
        <fullName evidence="4">LysM domain-containing protein</fullName>
    </recommendedName>
</protein>
<sequence>MSIYILSQKLMEQKSLYQAVAEANMISPIDLETLRQLLVNSFGVATDDVLVITNPEIDEATVTHLKIKGSMQVLNKATHIAVEFIWDGTELRIVLAAEFSSKWKLRDSFPGLPPSPLDVLEMNGITFFFTTTNLTDYPVEGGQCIPYLKKGQNLVCDFSVKDKLFQTYKAYLPDSKIYLFYTPLDVQGLLRKELPHWEWIQQLSGVMVNMPDFLTVMNPGLGLSINEVRIKAFLVAELRVPNGSLIKVQLEQLTDGNYQLILGDVRELITPPQVFALMEGRSWFKGIPSKMLSFFVEMSLLDYKVTLNGTNHQMNCHEITVASTQAWEVGNLSMIPEIYWKVGECLHPGEQELIVRGRILVSGFKEAVLLLEEDLSFHGIFDAENDTIQVNDILITFEGNVINLPGTLHFPIKQMDLTITNALNGDYKVILIGKSDLNLLNFQIQDPTFEWRKFSYINQIRYHYVFRGKVVIGPLSFDVEAQPNSVGWLLKGMTLKEVKMSDLVPSWPFSDVIADSITFEYQITDNADNDSYSIYADFKWEINERFLQLEIDAVLKIEGGSTHNTYTIETEVEIPRIGAQVCLTYILGGAPIYKVQWEGMKFDYSPDQEYMRFAFTGNNIRFLLTAMMKLTGRPYFHLPEPLDQLLDKVGPSSVLFDLGPAEKVTLETDLNISILGLDLKKLNVNKDNLDHVFVTITTNQSDLEWDLSDPKEKPNIKLFPDFSTTFDLEWLGLAQRYTMNQTKFDSVGDAVNAMKCAFQNGAGSAELPYDAASQWLMGTEFNLLQYNTGDYFLNMQLVFNDPKLYGIKIALKGELAKLFDGLELEVMYTKLSESKGVYSAELTLPDSMRYIQTPPFTIIIPIFGIKIYTNGDFEIDVGFPRDLDFSRSFTIQAPPYYSGAGGFYLARLKSDASEYVPIATNGHFGQVLAFGLGMALGVGKDFNKGVLKAGFNVSAVGVFEGVLATFHPDNANKEERYFSLDAMLGVIGRIYGSVDFGFVMADLNIAVNLVIRTLIAAYKNLVLELIATVDVSIKYRIKICGVKITAYSSFHTDVNESVDLGGGSKAPWIIEGESLIAPYITNECKAPIWKQLPINRRIKIKTYFVPQLTVDQLKETDSVNAHYVAMLYIKKDEFKGLLESFFLWVLQAFGQGDLDQNNPIITKQVVSDALCWFRDETNGTPMDYDHLVQYFFTDEGAIQIHQPGSDLSDISVFPMVPALSMRVPYYNGTSPVDVDFSLYNELTPVYLDNLRLHFSQVRARYLSELGQSISKRSYSWTTSHKSASKVLYEDFFVSLAKQGLQTTMDLFKGDNSLEWDAIKTELESKSSDISAMASHSLLSGMRPPKLDEFENNVSMVCTGNPPVSTMSLYQLTGQQFLLPIFTQVPDCNDYGIKISSNQTWVRLYDSSNIETSEICVSLLREDITNIQELTIEANNGIKTMSGIGILPTMKQVTKWYTLVSPTTIGNLQLWSFPNSLLGLIAKQSPINSSLYAQVNQDGNGDGAIDYRSGVMINVSLKKLPERDSVTGVKLDGALFELVGTDEAGTTLLERWLTSNQGDPEIQVSYSTKSGEWTLGEGIPTIVKSNLSTETNPMNGLSFQNTYESILWAWECSIVRSGGFYLHYENNGNTLPEEIFNEQGIGQIRLILLNEVNSTTLDTYSNCLITMSGQTAPLYISLTKNRATIANNDDTLMRISSRLSLPFMDTGRLLQNQLLNTIELTIPKSGGFVHSVAHSETLLSISESYDVSLESLLWENRNLKNLFLVGDLLDVSWPIQEKVNTMPVGHVGFSVLRDEVADNDTIENYLEQIYRLLGYRIRGNLDFCQSIDGLPVAIHSLNDDEGKYENVVPIFPYAKYNPLNCMPTVPNNYCVPEFDLNPYSGIGKTVQIDFFWHDYFGNQLVMKQFPNFIQIPIGFTDRLLAIEQWPGITTSYTFSVKEMKRRFHIELLLNFELYKQQPNEEYGVYLKRLEADMLIYTKIYYQLCQCDETGNPLVSYKVQTSLDEYVDHLFDIVQTDELKAFITDCCIYLNNLLNPLDCDGKSEIRKSLDWLIEDTNPLDIYELKVLLFIERPIDLVDINFKDEDTVRAAVSEIRPMIKENSLVDSDPKMRSLKKFARNFEMVFNMDAYDLKVAMGRTRFGSTGTDADKLWAVRVAKPGITDHDPDATCGDKKGLRYTVGAYPIFFAPKLMSKSKISRLVSIPEFDGATGTLGIYRSQLIGPIDMDNWARLYLSAIENLLSASMGCKVYEKDPPMYRSILSLKEQLAKIIPETLDPILEPTESERINVPMEKLKADASEKLKQHLLIKLTNAYDIETIVSFPVSVPWSPCTESQAQLPQLYGGIKVQKNTKPLRDEEQDGTESAYQTSNSKVLLEKGDSALSFTFDAKCAECQSSVMVDLAYEIQHIEHEIGSLPNIEGYKASSWLSFIHPLEQIEIAKDVTVPIPLRFYPDEPKMIRHEGVSMLQGLNNTSEETTVQTAVKWRYGFEFEREYASQDILECQVMFNQKSNDAFVKVEDFYDKLTRCVQVYKKMEEVLKKDNIDEELLLKIVSSFMSLAIPVASSWKEWYEHGNRRAMNVISDTEYRFRILQTQCDYNGEKQIFNTIINPVSVPVELKDLAPKLQIDGYNLEKIADNSYVYQLKNPGGGNKYLSWADGLELPKRSIQFDDLHLAYLQDAWAGLMVIRNAELVPGRTTNENFVYRTPVIRFPMKLTPQLDIYPTIHIAAIGAAGGQLVRRSLDEHLTALFTSLYGEMNTGSKIDKSIIKVRPRYQQKLSGNLRFGTLPISLILPSDYQLPVDDDFIKILGGNIRDWYNQVEPFKDGVYQFELTLYTSVDDAKAPLVRLRNLVLDRKDITHE</sequence>